<dbReference type="GO" id="GO:0016706">
    <property type="term" value="F:2-oxoglutarate-dependent dioxygenase activity"/>
    <property type="evidence" value="ECO:0007669"/>
    <property type="project" value="TreeGrafter"/>
</dbReference>
<dbReference type="EMBL" id="CAJNNW010032470">
    <property type="protein sequence ID" value="CAE8713235.1"/>
    <property type="molecule type" value="Genomic_DNA"/>
</dbReference>
<dbReference type="PROSITE" id="PS51184">
    <property type="entry name" value="JMJC"/>
    <property type="match status" value="1"/>
</dbReference>
<dbReference type="GO" id="GO:0005634">
    <property type="term" value="C:nucleus"/>
    <property type="evidence" value="ECO:0007669"/>
    <property type="project" value="TreeGrafter"/>
</dbReference>
<protein>
    <recommendedName>
        <fullName evidence="1">JmjC domain-containing protein</fullName>
    </recommendedName>
</protein>
<dbReference type="SUPFAM" id="SSF51197">
    <property type="entry name" value="Clavaminate synthase-like"/>
    <property type="match status" value="1"/>
</dbReference>
<dbReference type="PANTHER" id="PTHR12480:SF6">
    <property type="entry name" value="2-OXOGLUTARATE AND IRON-DEPENDENT OXYGENASE JMJD4"/>
    <property type="match status" value="1"/>
</dbReference>
<dbReference type="Pfam" id="PF13621">
    <property type="entry name" value="Cupin_8"/>
    <property type="match status" value="1"/>
</dbReference>
<evidence type="ECO:0000313" key="2">
    <source>
        <dbReference type="EMBL" id="CAE8713235.1"/>
    </source>
</evidence>
<dbReference type="Gene3D" id="2.60.120.650">
    <property type="entry name" value="Cupin"/>
    <property type="match status" value="1"/>
</dbReference>
<evidence type="ECO:0000259" key="1">
    <source>
        <dbReference type="PROSITE" id="PS51184"/>
    </source>
</evidence>
<dbReference type="Proteomes" id="UP000626109">
    <property type="component" value="Unassembled WGS sequence"/>
</dbReference>
<dbReference type="GO" id="GO:0045905">
    <property type="term" value="P:positive regulation of translational termination"/>
    <property type="evidence" value="ECO:0007669"/>
    <property type="project" value="TreeGrafter"/>
</dbReference>
<name>A0A813KZS9_POLGL</name>
<dbReference type="InterPro" id="IPR050910">
    <property type="entry name" value="JMJD6_ArgDemeth/LysHydrox"/>
</dbReference>
<dbReference type="InterPro" id="IPR003347">
    <property type="entry name" value="JmjC_dom"/>
</dbReference>
<dbReference type="GO" id="GO:0005737">
    <property type="term" value="C:cytoplasm"/>
    <property type="evidence" value="ECO:0007669"/>
    <property type="project" value="TreeGrafter"/>
</dbReference>
<proteinExistence type="predicted"/>
<gene>
    <name evidence="2" type="ORF">PGLA2088_LOCUS37409</name>
</gene>
<comment type="caution">
    <text evidence="2">The sequence shown here is derived from an EMBL/GenBank/DDBJ whole genome shotgun (WGS) entry which is preliminary data.</text>
</comment>
<accession>A0A813KZS9</accession>
<dbReference type="GO" id="GO:0043565">
    <property type="term" value="F:sequence-specific DNA binding"/>
    <property type="evidence" value="ECO:0007669"/>
    <property type="project" value="TreeGrafter"/>
</dbReference>
<sequence>QRLAELRVSEATSEYASFCRHRSEHSAVHLLPAVSECTAVQRADRAPALLKVPVVVPRPKRWCGSDWTMDFWKRSQSNDWWRFRARSPAFEHDKKAADCADVEGSASEYVDYARVLQKMDPDCKQDSAVAFPRLSFDSWCPFASGGQELFKSHWRSLTPPGVKDLSARWMKQFAAVFHLDFLEFFARFFKVSLGAAGSISRLHVANHGAHSWYTQTEGKRLFFLFSPREGANLCEDSGTTCDHPEGYAALVSPVDIFYPNAKRHAQFAMAKAQFVVLSPGETLVIPSGWWRYSVALEASVTLHHPFWSLENRSRISEEFREAFVDEKMPPDLLEMAARNVAQIHEQVLQDDDDDSDLDG</sequence>
<dbReference type="InterPro" id="IPR041667">
    <property type="entry name" value="Cupin_8"/>
</dbReference>
<feature type="non-terminal residue" evidence="2">
    <location>
        <position position="1"/>
    </location>
</feature>
<dbReference type="AlphaFoldDB" id="A0A813KZS9"/>
<dbReference type="PANTHER" id="PTHR12480">
    <property type="entry name" value="ARGININE DEMETHYLASE AND LYSYL-HYDROXYLASE JMJD"/>
    <property type="match status" value="1"/>
</dbReference>
<reference evidence="2" key="1">
    <citation type="submission" date="2021-02" db="EMBL/GenBank/DDBJ databases">
        <authorList>
            <person name="Dougan E. K."/>
            <person name="Rhodes N."/>
            <person name="Thang M."/>
            <person name="Chan C."/>
        </authorList>
    </citation>
    <scope>NUCLEOTIDE SEQUENCE</scope>
</reference>
<evidence type="ECO:0000313" key="3">
    <source>
        <dbReference type="Proteomes" id="UP000626109"/>
    </source>
</evidence>
<feature type="domain" description="JmjC" evidence="1">
    <location>
        <begin position="159"/>
        <end position="323"/>
    </location>
</feature>
<organism evidence="2 3">
    <name type="scientific">Polarella glacialis</name>
    <name type="common">Dinoflagellate</name>
    <dbReference type="NCBI Taxonomy" id="89957"/>
    <lineage>
        <taxon>Eukaryota</taxon>
        <taxon>Sar</taxon>
        <taxon>Alveolata</taxon>
        <taxon>Dinophyceae</taxon>
        <taxon>Suessiales</taxon>
        <taxon>Suessiaceae</taxon>
        <taxon>Polarella</taxon>
    </lineage>
</organism>